<feature type="transmembrane region" description="Helical" evidence="7">
    <location>
        <begin position="285"/>
        <end position="304"/>
    </location>
</feature>
<keyword evidence="3" id="KW-1003">Cell membrane</keyword>
<dbReference type="Proteomes" id="UP000198556">
    <property type="component" value="Unassembled WGS sequence"/>
</dbReference>
<keyword evidence="10" id="KW-1185">Reference proteome</keyword>
<dbReference type="PANTHER" id="PTHR32322:SF18">
    <property type="entry name" value="S-ADENOSYLMETHIONINE_S-ADENOSYLHOMOCYSTEINE TRANSPORTER"/>
    <property type="match status" value="1"/>
</dbReference>
<keyword evidence="4 7" id="KW-0812">Transmembrane</keyword>
<feature type="domain" description="EamA" evidence="8">
    <location>
        <begin position="170"/>
        <end position="306"/>
    </location>
</feature>
<accession>A0A1H9PR86</accession>
<sequence>MKNKTEKFLTKNWVVVIGATIACLLWGSAFPCIKIGYRLFEIKSNDIASQMLFAGIRFTLAGILTIILGSLATKEILIPKVKSAKNIFNLALMQTVGQYIFFYIGLANIAGVKGSILGSTRTFFALLIAALLFHQEKLTSKKLIACILGFAGVILVNMTGNVEVGSFSFMGDGFMLLANISAAFASVYIKKYSEQENPVILSGYQFIVGGIILAIIGKVFGGQLDNFTVASVSLLIYMAFISAVAYSIWALLLKVNPVSKVVVYGFLMPIFGVFLSAIILNELYLLGPSSLVALVLVCLGIYLISTAKEN</sequence>
<name>A0A1H9PR86_9LACT</name>
<reference evidence="9 10" key="1">
    <citation type="submission" date="2016-10" db="EMBL/GenBank/DDBJ databases">
        <authorList>
            <person name="de Groot N.N."/>
        </authorList>
    </citation>
    <scope>NUCLEOTIDE SEQUENCE [LARGE SCALE GENOMIC DNA]</scope>
    <source>
        <strain evidence="9 10">DSM 15827</strain>
    </source>
</reference>
<organism evidence="9 10">
    <name type="scientific">Granulicatella balaenopterae</name>
    <dbReference type="NCBI Taxonomy" id="137733"/>
    <lineage>
        <taxon>Bacteria</taxon>
        <taxon>Bacillati</taxon>
        <taxon>Bacillota</taxon>
        <taxon>Bacilli</taxon>
        <taxon>Lactobacillales</taxon>
        <taxon>Carnobacteriaceae</taxon>
        <taxon>Granulicatella</taxon>
    </lineage>
</organism>
<evidence type="ECO:0000256" key="3">
    <source>
        <dbReference type="ARBA" id="ARBA00022475"/>
    </source>
</evidence>
<evidence type="ECO:0000259" key="8">
    <source>
        <dbReference type="Pfam" id="PF00892"/>
    </source>
</evidence>
<feature type="transmembrane region" description="Helical" evidence="7">
    <location>
        <begin position="90"/>
        <end position="110"/>
    </location>
</feature>
<evidence type="ECO:0000313" key="9">
    <source>
        <dbReference type="EMBL" id="SER50707.1"/>
    </source>
</evidence>
<dbReference type="EMBL" id="FOGF01000068">
    <property type="protein sequence ID" value="SER50707.1"/>
    <property type="molecule type" value="Genomic_DNA"/>
</dbReference>
<feature type="transmembrane region" description="Helical" evidence="7">
    <location>
        <begin position="47"/>
        <end position="69"/>
    </location>
</feature>
<feature type="transmembrane region" description="Helical" evidence="7">
    <location>
        <begin position="227"/>
        <end position="249"/>
    </location>
</feature>
<comment type="similarity">
    <text evidence="2">Belongs to the EamA transporter family.</text>
</comment>
<comment type="subcellular location">
    <subcellularLocation>
        <location evidence="1">Cell membrane</location>
        <topology evidence="1">Multi-pass membrane protein</topology>
    </subcellularLocation>
</comment>
<feature type="transmembrane region" description="Helical" evidence="7">
    <location>
        <begin position="261"/>
        <end position="279"/>
    </location>
</feature>
<dbReference type="PANTHER" id="PTHR32322">
    <property type="entry name" value="INNER MEMBRANE TRANSPORTER"/>
    <property type="match status" value="1"/>
</dbReference>
<evidence type="ECO:0000256" key="4">
    <source>
        <dbReference type="ARBA" id="ARBA00022692"/>
    </source>
</evidence>
<evidence type="ECO:0000256" key="6">
    <source>
        <dbReference type="ARBA" id="ARBA00023136"/>
    </source>
</evidence>
<feature type="transmembrane region" description="Helical" evidence="7">
    <location>
        <begin position="143"/>
        <end position="160"/>
    </location>
</feature>
<dbReference type="InterPro" id="IPR000620">
    <property type="entry name" value="EamA_dom"/>
</dbReference>
<evidence type="ECO:0000256" key="7">
    <source>
        <dbReference type="SAM" id="Phobius"/>
    </source>
</evidence>
<dbReference type="GO" id="GO:0005886">
    <property type="term" value="C:plasma membrane"/>
    <property type="evidence" value="ECO:0007669"/>
    <property type="project" value="UniProtKB-SubCell"/>
</dbReference>
<dbReference type="OrthoDB" id="3190463at2"/>
<dbReference type="InterPro" id="IPR050638">
    <property type="entry name" value="AA-Vitamin_Transporters"/>
</dbReference>
<keyword evidence="6 7" id="KW-0472">Membrane</keyword>
<dbReference type="RefSeq" id="WP_089748058.1">
    <property type="nucleotide sequence ID" value="NZ_FOGF01000068.1"/>
</dbReference>
<evidence type="ECO:0000313" key="10">
    <source>
        <dbReference type="Proteomes" id="UP000198556"/>
    </source>
</evidence>
<dbReference type="AlphaFoldDB" id="A0A1H9PR86"/>
<dbReference type="InterPro" id="IPR037185">
    <property type="entry name" value="EmrE-like"/>
</dbReference>
<gene>
    <name evidence="9" type="ORF">SAMN05421767_1683</name>
</gene>
<protein>
    <submittedName>
        <fullName evidence="9">Permease of the drug/metabolite transporter (DMT) superfamily</fullName>
    </submittedName>
</protein>
<feature type="transmembrane region" description="Helical" evidence="7">
    <location>
        <begin position="201"/>
        <end position="221"/>
    </location>
</feature>
<dbReference type="SUPFAM" id="SSF103481">
    <property type="entry name" value="Multidrug resistance efflux transporter EmrE"/>
    <property type="match status" value="2"/>
</dbReference>
<feature type="transmembrane region" description="Helical" evidence="7">
    <location>
        <begin position="116"/>
        <end position="134"/>
    </location>
</feature>
<evidence type="ECO:0000256" key="1">
    <source>
        <dbReference type="ARBA" id="ARBA00004651"/>
    </source>
</evidence>
<dbReference type="Pfam" id="PF00892">
    <property type="entry name" value="EamA"/>
    <property type="match status" value="2"/>
</dbReference>
<keyword evidence="5 7" id="KW-1133">Transmembrane helix</keyword>
<proteinExistence type="inferred from homology"/>
<evidence type="ECO:0000256" key="5">
    <source>
        <dbReference type="ARBA" id="ARBA00022989"/>
    </source>
</evidence>
<feature type="transmembrane region" description="Helical" evidence="7">
    <location>
        <begin position="166"/>
        <end position="189"/>
    </location>
</feature>
<dbReference type="STRING" id="137733.SAMN05421767_1683"/>
<feature type="domain" description="EamA" evidence="8">
    <location>
        <begin position="16"/>
        <end position="157"/>
    </location>
</feature>
<evidence type="ECO:0000256" key="2">
    <source>
        <dbReference type="ARBA" id="ARBA00007362"/>
    </source>
</evidence>
<dbReference type="PROSITE" id="PS51257">
    <property type="entry name" value="PROKAR_LIPOPROTEIN"/>
    <property type="match status" value="1"/>
</dbReference>